<dbReference type="GO" id="GO:0034450">
    <property type="term" value="F:ubiquitin-ubiquitin ligase activity"/>
    <property type="evidence" value="ECO:0007669"/>
    <property type="project" value="InterPro"/>
</dbReference>
<name>A0A444GIC9_ENSVE</name>
<dbReference type="PANTHER" id="PTHR13931">
    <property type="entry name" value="UBIQUITINATION FACTOR E4"/>
    <property type="match status" value="1"/>
</dbReference>
<gene>
    <name evidence="8" type="ORF">BHM03_00002443</name>
</gene>
<dbReference type="InterPro" id="IPR045132">
    <property type="entry name" value="UBE4"/>
</dbReference>
<evidence type="ECO:0000256" key="7">
    <source>
        <dbReference type="SAM" id="MobiDB-lite"/>
    </source>
</evidence>
<dbReference type="AlphaFoldDB" id="A0A444GIC9"/>
<dbReference type="InterPro" id="IPR019474">
    <property type="entry name" value="Ub_conjug_fac_E4_core"/>
</dbReference>
<dbReference type="GO" id="GO:0036503">
    <property type="term" value="P:ERAD pathway"/>
    <property type="evidence" value="ECO:0007669"/>
    <property type="project" value="InterPro"/>
</dbReference>
<accession>A0A444GIC9</accession>
<dbReference type="EMBL" id="KV875476">
    <property type="protein sequence ID" value="RZR70942.1"/>
    <property type="molecule type" value="Genomic_DNA"/>
</dbReference>
<dbReference type="GO" id="GO:0006511">
    <property type="term" value="P:ubiquitin-dependent protein catabolic process"/>
    <property type="evidence" value="ECO:0007669"/>
    <property type="project" value="InterPro"/>
</dbReference>
<keyword evidence="4" id="KW-0833">Ubl conjugation pathway</keyword>
<organism evidence="8">
    <name type="scientific">Ensete ventricosum</name>
    <name type="common">Abyssinian banana</name>
    <name type="synonym">Musa ensete</name>
    <dbReference type="NCBI Taxonomy" id="4639"/>
    <lineage>
        <taxon>Eukaryota</taxon>
        <taxon>Viridiplantae</taxon>
        <taxon>Streptophyta</taxon>
        <taxon>Embryophyta</taxon>
        <taxon>Tracheophyta</taxon>
        <taxon>Spermatophyta</taxon>
        <taxon>Magnoliopsida</taxon>
        <taxon>Liliopsida</taxon>
        <taxon>Zingiberales</taxon>
        <taxon>Musaceae</taxon>
        <taxon>Ensete</taxon>
    </lineage>
</organism>
<dbReference type="GO" id="GO:0000209">
    <property type="term" value="P:protein polyubiquitination"/>
    <property type="evidence" value="ECO:0007669"/>
    <property type="project" value="TreeGrafter"/>
</dbReference>
<dbReference type="Pfam" id="PF10408">
    <property type="entry name" value="Ufd2P_core"/>
    <property type="match status" value="2"/>
</dbReference>
<comment type="subcellular location">
    <subcellularLocation>
        <location evidence="1">Nucleus</location>
    </subcellularLocation>
</comment>
<comment type="pathway">
    <text evidence="2">Protein modification; protein ubiquitination.</text>
</comment>
<keyword evidence="3" id="KW-0808">Transferase</keyword>
<feature type="compositionally biased region" description="Polar residues" evidence="7">
    <location>
        <begin position="322"/>
        <end position="334"/>
    </location>
</feature>
<evidence type="ECO:0000256" key="1">
    <source>
        <dbReference type="ARBA" id="ARBA00004123"/>
    </source>
</evidence>
<dbReference type="UniPathway" id="UPA00143"/>
<dbReference type="Proteomes" id="UP000290560">
    <property type="component" value="Unassembled WGS sequence"/>
</dbReference>
<evidence type="ECO:0000256" key="5">
    <source>
        <dbReference type="ARBA" id="ARBA00023242"/>
    </source>
</evidence>
<keyword evidence="5" id="KW-0539">Nucleus</keyword>
<keyword evidence="6" id="KW-0175">Coiled coil</keyword>
<dbReference type="PANTHER" id="PTHR13931:SF2">
    <property type="entry name" value="UBIQUITIN CONJUGATION FACTOR E4 B"/>
    <property type="match status" value="1"/>
</dbReference>
<proteinExistence type="predicted"/>
<dbReference type="GO" id="GO:0005634">
    <property type="term" value="C:nucleus"/>
    <property type="evidence" value="ECO:0007669"/>
    <property type="project" value="UniProtKB-SubCell"/>
</dbReference>
<dbReference type="GO" id="GO:0000151">
    <property type="term" value="C:ubiquitin ligase complex"/>
    <property type="evidence" value="ECO:0007669"/>
    <property type="project" value="InterPro"/>
</dbReference>
<reference evidence="8" key="1">
    <citation type="journal article" date="2018" name="Data Brief">
        <title>Genome sequence data from 17 accessions of Ensete ventricosum, a staple food crop for millions in Ethiopia.</title>
        <authorList>
            <person name="Yemataw Z."/>
            <person name="Muzemil S."/>
            <person name="Ambachew D."/>
            <person name="Tripathi L."/>
            <person name="Tesfaye K."/>
            <person name="Chala A."/>
            <person name="Farbos A."/>
            <person name="O'Neill P."/>
            <person name="Moore K."/>
            <person name="Grant M."/>
            <person name="Studholme D.J."/>
        </authorList>
    </citation>
    <scope>NUCLEOTIDE SEQUENCE [LARGE SCALE GENOMIC DNA]</scope>
    <source>
        <tissue evidence="8">Leaf</tissue>
    </source>
</reference>
<evidence type="ECO:0000313" key="8">
    <source>
        <dbReference type="EMBL" id="RZR70942.1"/>
    </source>
</evidence>
<protein>
    <submittedName>
        <fullName evidence="8">Uncharacterized protein</fullName>
    </submittedName>
</protein>
<evidence type="ECO:0000256" key="2">
    <source>
        <dbReference type="ARBA" id="ARBA00004906"/>
    </source>
</evidence>
<sequence length="502" mass="56178">MATKKPQRSPAEIEDIILRKIFLVSFAEPAKNEPKLVYLELTAAEILSEGRPLVLSRDTMERALIDRLSGDFPSVDPPFPYLVGCYRRACEESKKVASMKDPSVRSEIESAIKQARRLIASYCRIHVGNPEMFVPTGQSGASATSELLSMIFSEVSTPVDGFAGNSLGGGLSCPPGFIEEFFRDGDEESLEPVLNDLFEKLRQSVAKVSALGNFQQPLRALLLLVSFPKCAKALVNHPRWIPKETYLLIGEGRMIEIASILGAFLHVSALPDHKEFKSIPDVGLVSDFGCTRQLTSMHASSEEVTAWIENENHGKTDKVSDSQEATSSGSNSGTSILQVKPLKSCTKKEKYSFICECFFMTARVLNLGLMKAISDFKHLAQVCHRRHCIFVNFLTFYILQELARCEEDLSSFKAMREQGASPQLEADIKRLEKVIEILSQDRLCYEAQILRVERVASMLNYFLLQLAGPQRRSLSVKDPEKYEFRPKQLLKQVSAMDTLICF</sequence>
<evidence type="ECO:0000256" key="4">
    <source>
        <dbReference type="ARBA" id="ARBA00022786"/>
    </source>
</evidence>
<dbReference type="GO" id="GO:0005737">
    <property type="term" value="C:cytoplasm"/>
    <property type="evidence" value="ECO:0007669"/>
    <property type="project" value="TreeGrafter"/>
</dbReference>
<feature type="region of interest" description="Disordered" evidence="7">
    <location>
        <begin position="314"/>
        <end position="334"/>
    </location>
</feature>
<feature type="coiled-coil region" evidence="6">
    <location>
        <begin position="421"/>
        <end position="448"/>
    </location>
</feature>
<evidence type="ECO:0000256" key="3">
    <source>
        <dbReference type="ARBA" id="ARBA00022679"/>
    </source>
</evidence>
<evidence type="ECO:0000256" key="6">
    <source>
        <dbReference type="SAM" id="Coils"/>
    </source>
</evidence>